<evidence type="ECO:0000256" key="1">
    <source>
        <dbReference type="SAM" id="Phobius"/>
    </source>
</evidence>
<protein>
    <submittedName>
        <fullName evidence="2">Uncharacterized protein</fullName>
    </submittedName>
</protein>
<feature type="non-terminal residue" evidence="2">
    <location>
        <position position="1"/>
    </location>
</feature>
<name>A0AA88WRA5_9ASTE</name>
<feature type="transmembrane region" description="Helical" evidence="1">
    <location>
        <begin position="27"/>
        <end position="48"/>
    </location>
</feature>
<keyword evidence="3" id="KW-1185">Reference proteome</keyword>
<keyword evidence="1" id="KW-1133">Transmembrane helix</keyword>
<dbReference type="AlphaFoldDB" id="A0AA88WRA5"/>
<gene>
    <name evidence="2" type="ORF">RJ639_036740</name>
</gene>
<reference evidence="2" key="1">
    <citation type="submission" date="2022-12" db="EMBL/GenBank/DDBJ databases">
        <title>Draft genome assemblies for two species of Escallonia (Escalloniales).</title>
        <authorList>
            <person name="Chanderbali A."/>
            <person name="Dervinis C."/>
            <person name="Anghel I."/>
            <person name="Soltis D."/>
            <person name="Soltis P."/>
            <person name="Zapata F."/>
        </authorList>
    </citation>
    <scope>NUCLEOTIDE SEQUENCE</scope>
    <source>
        <strain evidence="2">UCBG64.0493</strain>
        <tissue evidence="2">Leaf</tissue>
    </source>
</reference>
<evidence type="ECO:0000313" key="2">
    <source>
        <dbReference type="EMBL" id="KAK3032676.1"/>
    </source>
</evidence>
<proteinExistence type="predicted"/>
<comment type="caution">
    <text evidence="2">The sequence shown here is derived from an EMBL/GenBank/DDBJ whole genome shotgun (WGS) entry which is preliminary data.</text>
</comment>
<organism evidence="2 3">
    <name type="scientific">Escallonia herrerae</name>
    <dbReference type="NCBI Taxonomy" id="1293975"/>
    <lineage>
        <taxon>Eukaryota</taxon>
        <taxon>Viridiplantae</taxon>
        <taxon>Streptophyta</taxon>
        <taxon>Embryophyta</taxon>
        <taxon>Tracheophyta</taxon>
        <taxon>Spermatophyta</taxon>
        <taxon>Magnoliopsida</taxon>
        <taxon>eudicotyledons</taxon>
        <taxon>Gunneridae</taxon>
        <taxon>Pentapetalae</taxon>
        <taxon>asterids</taxon>
        <taxon>campanulids</taxon>
        <taxon>Escalloniales</taxon>
        <taxon>Escalloniaceae</taxon>
        <taxon>Escallonia</taxon>
    </lineage>
</organism>
<keyword evidence="1" id="KW-0472">Membrane</keyword>
<feature type="transmembrane region" description="Helical" evidence="1">
    <location>
        <begin position="54"/>
        <end position="76"/>
    </location>
</feature>
<sequence>YTVTEICGGCIPDLVLDNASLNKSGRWWFSIAAANSDLVVGSVVVTITGTDCDVMSWLVIIFSVFVLWVASLCRVFNTYCSSSKATFLSNAGPLS</sequence>
<keyword evidence="1" id="KW-0812">Transmembrane</keyword>
<accession>A0AA88WRA5</accession>
<dbReference type="Proteomes" id="UP001188597">
    <property type="component" value="Unassembled WGS sequence"/>
</dbReference>
<evidence type="ECO:0000313" key="3">
    <source>
        <dbReference type="Proteomes" id="UP001188597"/>
    </source>
</evidence>
<dbReference type="EMBL" id="JAVXUP010000260">
    <property type="protein sequence ID" value="KAK3032676.1"/>
    <property type="molecule type" value="Genomic_DNA"/>
</dbReference>